<evidence type="ECO:0000313" key="3">
    <source>
        <dbReference type="Proteomes" id="UP000065261"/>
    </source>
</evidence>
<dbReference type="EMBL" id="CP011034">
    <property type="protein sequence ID" value="ALS33043.1"/>
    <property type="molecule type" value="Genomic_DNA"/>
</dbReference>
<organism evidence="2">
    <name type="scientific">Pseudoalteromonas translucida KMM 520</name>
    <dbReference type="NCBI Taxonomy" id="1315283"/>
    <lineage>
        <taxon>Bacteria</taxon>
        <taxon>Pseudomonadati</taxon>
        <taxon>Pseudomonadota</taxon>
        <taxon>Gammaproteobacteria</taxon>
        <taxon>Alteromonadales</taxon>
        <taxon>Pseudoalteromonadaceae</taxon>
        <taxon>Pseudoalteromonas</taxon>
    </lineage>
</organism>
<protein>
    <recommendedName>
        <fullName evidence="4">Outer membrane protein beta-barrel domain-containing protein</fullName>
    </recommendedName>
</protein>
<reference evidence="2 3" key="1">
    <citation type="submission" date="2015-03" db="EMBL/GenBank/DDBJ databases">
        <authorList>
            <person name="Murphy D."/>
        </authorList>
    </citation>
    <scope>NUCLEOTIDE SEQUENCE [LARGE SCALE GENOMIC DNA]</scope>
    <source>
        <strain evidence="2 3">KMM 520</strain>
    </source>
</reference>
<gene>
    <name evidence="2" type="ORF">PTRA_a1899</name>
</gene>
<accession>A0A0U2NGX2</accession>
<sequence>MKTKHVLTLAAAIATYSSQVHSNDFNLGLEFKTNHLWHGSIVTPGPMVAGELTYKTQDNKTTLGLWGGSSFDGEYQEFTYFASYKFSKQLFIEIVNHGNHSSINNVDIFNYSSDPDKTGNFIDIGLGYTFAGEMPLSLYYSVIVQGIDTYLDESSGKYKQAYTNYLEASMPVWKGNELDEQVSVFIGGAFSFLDQQNFYDDNANIVNLGFTYSKSLQILEYNFPISATAMWNPAQNKGALQVAFTFL</sequence>
<dbReference type="KEGG" id="ptn:PTRA_a1899"/>
<evidence type="ECO:0008006" key="4">
    <source>
        <dbReference type="Google" id="ProtNLM"/>
    </source>
</evidence>
<dbReference type="OrthoDB" id="638356at2"/>
<dbReference type="RefSeq" id="WP_058373392.1">
    <property type="nucleotide sequence ID" value="NZ_CP011034.1"/>
</dbReference>
<dbReference type="PATRIC" id="fig|1315283.4.peg.1635"/>
<evidence type="ECO:0000313" key="2">
    <source>
        <dbReference type="EMBL" id="ALS33043.1"/>
    </source>
</evidence>
<keyword evidence="1" id="KW-0732">Signal</keyword>
<dbReference type="Proteomes" id="UP000065261">
    <property type="component" value="Chromosome I"/>
</dbReference>
<feature type="chain" id="PRO_5006831526" description="Outer membrane protein beta-barrel domain-containing protein" evidence="1">
    <location>
        <begin position="23"/>
        <end position="247"/>
    </location>
</feature>
<dbReference type="AlphaFoldDB" id="A0A0U2NGX2"/>
<name>A0A0U2NGX2_9GAMM</name>
<evidence type="ECO:0000256" key="1">
    <source>
        <dbReference type="SAM" id="SignalP"/>
    </source>
</evidence>
<proteinExistence type="predicted"/>
<feature type="signal peptide" evidence="1">
    <location>
        <begin position="1"/>
        <end position="22"/>
    </location>
</feature>